<reference evidence="1 2" key="1">
    <citation type="journal article" date="2023" name="Sci. Data">
        <title>Genome assembly of the Korean intertidal mud-creeper Batillaria attramentaria.</title>
        <authorList>
            <person name="Patra A.K."/>
            <person name="Ho P.T."/>
            <person name="Jun S."/>
            <person name="Lee S.J."/>
            <person name="Kim Y."/>
            <person name="Won Y.J."/>
        </authorList>
    </citation>
    <scope>NUCLEOTIDE SEQUENCE [LARGE SCALE GENOMIC DNA]</scope>
    <source>
        <strain evidence="1">Wonlab-2016</strain>
    </source>
</reference>
<protein>
    <submittedName>
        <fullName evidence="1">Uncharacterized protein</fullName>
    </submittedName>
</protein>
<dbReference type="AlphaFoldDB" id="A0ABD0JFR9"/>
<gene>
    <name evidence="1" type="ORF">BaRGS_00035547</name>
</gene>
<name>A0ABD0JFR9_9CAEN</name>
<accession>A0ABD0JFR9</accession>
<evidence type="ECO:0000313" key="1">
    <source>
        <dbReference type="EMBL" id="KAK7471808.1"/>
    </source>
</evidence>
<dbReference type="Proteomes" id="UP001519460">
    <property type="component" value="Unassembled WGS sequence"/>
</dbReference>
<organism evidence="1 2">
    <name type="scientific">Batillaria attramentaria</name>
    <dbReference type="NCBI Taxonomy" id="370345"/>
    <lineage>
        <taxon>Eukaryota</taxon>
        <taxon>Metazoa</taxon>
        <taxon>Spiralia</taxon>
        <taxon>Lophotrochozoa</taxon>
        <taxon>Mollusca</taxon>
        <taxon>Gastropoda</taxon>
        <taxon>Caenogastropoda</taxon>
        <taxon>Sorbeoconcha</taxon>
        <taxon>Cerithioidea</taxon>
        <taxon>Batillariidae</taxon>
        <taxon>Batillaria</taxon>
    </lineage>
</organism>
<keyword evidence="2" id="KW-1185">Reference proteome</keyword>
<evidence type="ECO:0000313" key="2">
    <source>
        <dbReference type="Proteomes" id="UP001519460"/>
    </source>
</evidence>
<sequence>MTVLLPAAPSLISVAHICRTSGDEVTDPCRIQASETIGIYLPVESAVLFSTPASSPADDQYHLAGNIAHIQEDISHAYYTDLCSFAHPVDVIVFTK</sequence>
<dbReference type="EMBL" id="JACVVK020000477">
    <property type="protein sequence ID" value="KAK7471808.1"/>
    <property type="molecule type" value="Genomic_DNA"/>
</dbReference>
<comment type="caution">
    <text evidence="1">The sequence shown here is derived from an EMBL/GenBank/DDBJ whole genome shotgun (WGS) entry which is preliminary data.</text>
</comment>
<proteinExistence type="predicted"/>